<dbReference type="AlphaFoldDB" id="A0A3S5X157"/>
<proteinExistence type="predicted"/>
<keyword evidence="1" id="KW-0150">Chloroplast</keyword>
<name>A0A3S5X157_9CHLO</name>
<dbReference type="EMBL" id="MH591091">
    <property type="protein sequence ID" value="AYC64235.1"/>
    <property type="molecule type" value="Genomic_DNA"/>
</dbReference>
<sequence>MTLDFYSLDVNFSGVAQSAGSLTKHVTHNFATDIRSGDASLKSFYIAYPDDRREVRFVGAQVQNVQYSGTLIECDVVLSLEDGGTIDSGGEASPDKSKATVLFVVDRE</sequence>
<protein>
    <submittedName>
        <fullName evidence="1">Uncharacterized protein</fullName>
    </submittedName>
</protein>
<gene>
    <name evidence="1" type="primary">orf108</name>
</gene>
<keyword evidence="1" id="KW-0934">Plastid</keyword>
<accession>A0A3S5X157</accession>
<organism evidence="1">
    <name type="scientific">Pseudobryopsis hainanensis</name>
    <dbReference type="NCBI Taxonomy" id="2320808"/>
    <lineage>
        <taxon>Eukaryota</taxon>
        <taxon>Viridiplantae</taxon>
        <taxon>Chlorophyta</taxon>
        <taxon>core chlorophytes</taxon>
        <taxon>Ulvophyceae</taxon>
        <taxon>TCBD clade</taxon>
        <taxon>Bryopsidales</taxon>
        <taxon>Bryopsidineae</taxon>
        <taxon>Pseudobryopsidaceae</taxon>
        <taxon>Pseudobryopsis</taxon>
    </lineage>
</organism>
<geneLocation type="chloroplast" evidence="1"/>
<evidence type="ECO:0000313" key="1">
    <source>
        <dbReference type="EMBL" id="AYC64235.1"/>
    </source>
</evidence>
<reference evidence="1" key="1">
    <citation type="submission" date="2018-07" db="EMBL/GenBank/DDBJ databases">
        <authorList>
            <person name="Cremen M.C."/>
            <person name="Leliaert F."/>
            <person name="West J."/>
            <person name="Lam D.W."/>
            <person name="Shimada S."/>
            <person name="Lopez-Bautista J.M."/>
            <person name="Verbruggen H."/>
        </authorList>
    </citation>
    <scope>NUCLEOTIDE SEQUENCE</scope>
</reference>
<reference evidence="1" key="2">
    <citation type="journal article" date="2019" name="Mol. Phylogenet. Evol.">
        <title>Reassessment of the classification of bryopsidales (chlorophyta) based on chloroplast phylogenomic analyses.</title>
        <authorList>
            <person name="Cremen M.C."/>
            <person name="Leliaert F."/>
            <person name="West J."/>
            <person name="Lam D.W."/>
            <person name="Shimada S."/>
            <person name="Lopez-Bautista J.M."/>
            <person name="Verbruggen H."/>
        </authorList>
    </citation>
    <scope>NUCLEOTIDE SEQUENCE</scope>
</reference>